<dbReference type="Proteomes" id="UP000743370">
    <property type="component" value="Unassembled WGS sequence"/>
</dbReference>
<comment type="caution">
    <text evidence="3">The sequence shown here is derived from an EMBL/GenBank/DDBJ whole genome shotgun (WGS) entry which is preliminary data.</text>
</comment>
<dbReference type="PANTHER" id="PTHR31338">
    <property type="entry name" value="POLYKETIDE CYCLASE/DEHYDRASE AND LIPID TRANSPORT SUPERFAMILY PROTEIN"/>
    <property type="match status" value="1"/>
</dbReference>
<dbReference type="CDD" id="cd07816">
    <property type="entry name" value="Bet_v1-like"/>
    <property type="match status" value="1"/>
</dbReference>
<reference evidence="3 4" key="1">
    <citation type="submission" date="2020-05" db="EMBL/GenBank/DDBJ databases">
        <title>Vigna angularis (adzuki bean) Var. LongXiaoDou No. 4 denovo assembly.</title>
        <authorList>
            <person name="Xiang H."/>
        </authorList>
    </citation>
    <scope>NUCLEOTIDE SEQUENCE [LARGE SCALE GENOMIC DNA]</scope>
    <source>
        <tissue evidence="3">Leaf</tissue>
    </source>
</reference>
<dbReference type="InterPro" id="IPR052006">
    <property type="entry name" value="MLP-like"/>
</dbReference>
<feature type="domain" description="Bet v I/Major latex protein" evidence="2">
    <location>
        <begin position="2"/>
        <end position="151"/>
    </location>
</feature>
<evidence type="ECO:0000313" key="4">
    <source>
        <dbReference type="Proteomes" id="UP000743370"/>
    </source>
</evidence>
<sequence>MALSGKVEAEVDIKASADKFFHVFRTQLQHLPNISSERIHSAVLHEGDWENVDAVKHWEFSIEGKKTSAKEKIEVVDDDNKTITFSVFDGEIGESYKSLRATLQTIDKENGGIVKWTYEYEKLSENVRGPSPESILDFAVFKSGEVGHGSKVCVFV</sequence>
<dbReference type="Pfam" id="PF00407">
    <property type="entry name" value="Bet_v_1"/>
    <property type="match status" value="1"/>
</dbReference>
<comment type="similarity">
    <text evidence="1">Belongs to the MLP family.</text>
</comment>
<proteinExistence type="inferred from homology"/>
<dbReference type="InterPro" id="IPR000916">
    <property type="entry name" value="Bet_v_I/MLP"/>
</dbReference>
<dbReference type="PANTHER" id="PTHR31338:SF16">
    <property type="entry name" value="POLYKETIDE CYCLASE_DEHYDRASE AND LIPID TRANSPORT SUPERFAMILY PROTEIN"/>
    <property type="match status" value="1"/>
</dbReference>
<evidence type="ECO:0000256" key="1">
    <source>
        <dbReference type="ARBA" id="ARBA00038242"/>
    </source>
</evidence>
<evidence type="ECO:0000259" key="2">
    <source>
        <dbReference type="SMART" id="SM01037"/>
    </source>
</evidence>
<dbReference type="InterPro" id="IPR023393">
    <property type="entry name" value="START-like_dom_sf"/>
</dbReference>
<dbReference type="EMBL" id="JABFOF010000010">
    <property type="protein sequence ID" value="KAG2376818.1"/>
    <property type="molecule type" value="Genomic_DNA"/>
</dbReference>
<dbReference type="SUPFAM" id="SSF55961">
    <property type="entry name" value="Bet v1-like"/>
    <property type="match status" value="1"/>
</dbReference>
<dbReference type="Gene3D" id="3.30.530.20">
    <property type="match status" value="1"/>
</dbReference>
<gene>
    <name evidence="3" type="ORF">HKW66_Vig0173910</name>
</gene>
<dbReference type="GO" id="GO:0006952">
    <property type="term" value="P:defense response"/>
    <property type="evidence" value="ECO:0007669"/>
    <property type="project" value="InterPro"/>
</dbReference>
<organism evidence="3 4">
    <name type="scientific">Phaseolus angularis</name>
    <name type="common">Azuki bean</name>
    <name type="synonym">Vigna angularis</name>
    <dbReference type="NCBI Taxonomy" id="3914"/>
    <lineage>
        <taxon>Eukaryota</taxon>
        <taxon>Viridiplantae</taxon>
        <taxon>Streptophyta</taxon>
        <taxon>Embryophyta</taxon>
        <taxon>Tracheophyta</taxon>
        <taxon>Spermatophyta</taxon>
        <taxon>Magnoliopsida</taxon>
        <taxon>eudicotyledons</taxon>
        <taxon>Gunneridae</taxon>
        <taxon>Pentapetalae</taxon>
        <taxon>rosids</taxon>
        <taxon>fabids</taxon>
        <taxon>Fabales</taxon>
        <taxon>Fabaceae</taxon>
        <taxon>Papilionoideae</taxon>
        <taxon>50 kb inversion clade</taxon>
        <taxon>NPAAA clade</taxon>
        <taxon>indigoferoid/millettioid clade</taxon>
        <taxon>Phaseoleae</taxon>
        <taxon>Vigna</taxon>
    </lineage>
</organism>
<dbReference type="AlphaFoldDB" id="A0A8T0JLM4"/>
<name>A0A8T0JLM4_PHAAN</name>
<accession>A0A8T0JLM4</accession>
<dbReference type="SMART" id="SM01037">
    <property type="entry name" value="Bet_v_1"/>
    <property type="match status" value="1"/>
</dbReference>
<evidence type="ECO:0000313" key="3">
    <source>
        <dbReference type="EMBL" id="KAG2376818.1"/>
    </source>
</evidence>
<protein>
    <submittedName>
        <fullName evidence="3">MLP-like protein</fullName>
    </submittedName>
</protein>